<protein>
    <submittedName>
        <fullName evidence="3">Integral membrane protein</fullName>
    </submittedName>
</protein>
<dbReference type="Proteomes" id="UP000064514">
    <property type="component" value="Unassembled WGS sequence"/>
</dbReference>
<reference evidence="3" key="1">
    <citation type="journal article" date="2015" name="BMC Genomics">
        <title>Comparative genomics of Fructobacillus spp. and Leuconostoc spp. reveals niche-specific evolution of Fructobacillus spp.</title>
        <authorList>
            <person name="Endo A."/>
            <person name="Tanizawa Y."/>
            <person name="Tanaka N."/>
            <person name="Maeno S."/>
            <person name="Kumar H."/>
            <person name="Shiwa Y."/>
            <person name="Okada S."/>
            <person name="Yoshikawa H."/>
            <person name="Dicks L."/>
            <person name="Nakagawa J."/>
            <person name="Arita M."/>
        </authorList>
    </citation>
    <scope>NUCLEOTIDE SEQUENCE [LARGE SCALE GENOMIC DNA]</scope>
    <source>
        <strain evidence="3">F214-1</strain>
    </source>
</reference>
<organism evidence="3">
    <name type="scientific">Fructobacillus tropaeoli</name>
    <dbReference type="NCBI Taxonomy" id="709323"/>
    <lineage>
        <taxon>Bacteria</taxon>
        <taxon>Bacillati</taxon>
        <taxon>Bacillota</taxon>
        <taxon>Bacilli</taxon>
        <taxon>Lactobacillales</taxon>
        <taxon>Lactobacillaceae</taxon>
        <taxon>Fructobacillus</taxon>
    </lineage>
</organism>
<dbReference type="EMBL" id="CAUZLT010000002">
    <property type="protein sequence ID" value="CAK1237082.1"/>
    <property type="molecule type" value="Genomic_DNA"/>
</dbReference>
<keyword evidence="1" id="KW-0472">Membrane</keyword>
<reference evidence="2 4" key="2">
    <citation type="submission" date="2023-10" db="EMBL/GenBank/DDBJ databases">
        <authorList>
            <person name="Botero Cardona J."/>
        </authorList>
    </citation>
    <scope>NUCLEOTIDE SEQUENCE [LARGE SCALE GENOMIC DNA]</scope>
    <source>
        <strain evidence="2 4">R-53137</strain>
    </source>
</reference>
<keyword evidence="1" id="KW-0812">Transmembrane</keyword>
<sequence>MRNFLNKLHHSAWFYNLLVMIFVAVLLPFVADKFDWSDINLVFWLCFVLNGGFALYFGAQIRKHGLRFYWIFVQPLLFGVVTTWYFDWVDTEYGYYLAGLYLVLTIFTFWSDTRSDPDEDLLPIDGGYEDL</sequence>
<name>A0A3F3GXT6_9LACO</name>
<feature type="transmembrane region" description="Helical" evidence="1">
    <location>
        <begin position="12"/>
        <end position="29"/>
    </location>
</feature>
<feature type="transmembrane region" description="Helical" evidence="1">
    <location>
        <begin position="68"/>
        <end position="87"/>
    </location>
</feature>
<dbReference type="STRING" id="709323.GCA_001047135_00459"/>
<dbReference type="EMBL" id="DF968079">
    <property type="protein sequence ID" value="GAP03915.1"/>
    <property type="molecule type" value="Genomic_DNA"/>
</dbReference>
<feature type="transmembrane region" description="Helical" evidence="1">
    <location>
        <begin position="93"/>
        <end position="110"/>
    </location>
</feature>
<keyword evidence="1" id="KW-1133">Transmembrane helix</keyword>
<evidence type="ECO:0000256" key="1">
    <source>
        <dbReference type="SAM" id="Phobius"/>
    </source>
</evidence>
<dbReference type="Proteomes" id="UP001314262">
    <property type="component" value="Unassembled WGS sequence"/>
</dbReference>
<feature type="transmembrane region" description="Helical" evidence="1">
    <location>
        <begin position="41"/>
        <end position="59"/>
    </location>
</feature>
<keyword evidence="4" id="KW-1185">Reference proteome</keyword>
<proteinExistence type="predicted"/>
<evidence type="ECO:0000313" key="2">
    <source>
        <dbReference type="EMBL" id="CAK1237082.1"/>
    </source>
</evidence>
<dbReference type="AlphaFoldDB" id="A0A3F3GXT6"/>
<dbReference type="RefSeq" id="WP_059393396.1">
    <property type="nucleotide sequence ID" value="NZ_BOJU01000001.1"/>
</dbReference>
<gene>
    <name evidence="3" type="ORF">FTRO_0020820</name>
    <name evidence="2" type="ORF">R53137_KAKDMLNK_00632</name>
</gene>
<evidence type="ECO:0000313" key="4">
    <source>
        <dbReference type="Proteomes" id="UP001314262"/>
    </source>
</evidence>
<accession>A0A3F3GXT6</accession>
<evidence type="ECO:0000313" key="3">
    <source>
        <dbReference type="EMBL" id="GAP03915.1"/>
    </source>
</evidence>